<dbReference type="InterPro" id="IPR036872">
    <property type="entry name" value="CH_dom_sf"/>
</dbReference>
<feature type="compositionally biased region" description="Basic and acidic residues" evidence="6">
    <location>
        <begin position="571"/>
        <end position="583"/>
    </location>
</feature>
<keyword evidence="2" id="KW-0597">Phosphoprotein</keyword>
<dbReference type="SUPFAM" id="SSF47576">
    <property type="entry name" value="Calponin-homology domain, CH-domain"/>
    <property type="match status" value="1"/>
</dbReference>
<feature type="coiled-coil region" evidence="5">
    <location>
        <begin position="780"/>
        <end position="810"/>
    </location>
</feature>
<feature type="region of interest" description="Disordered" evidence="6">
    <location>
        <begin position="467"/>
        <end position="619"/>
    </location>
</feature>
<feature type="compositionally biased region" description="Polar residues" evidence="6">
    <location>
        <begin position="557"/>
        <end position="570"/>
    </location>
</feature>
<dbReference type="PROSITE" id="PS51848">
    <property type="entry name" value="BMERB"/>
    <property type="match status" value="1"/>
</dbReference>
<feature type="compositionally biased region" description="Low complexity" evidence="6">
    <location>
        <begin position="479"/>
        <end position="490"/>
    </location>
</feature>
<feature type="compositionally biased region" description="Acidic residues" evidence="6">
    <location>
        <begin position="266"/>
        <end position="275"/>
    </location>
</feature>
<feature type="compositionally biased region" description="Basic and acidic residues" evidence="6">
    <location>
        <begin position="547"/>
        <end position="556"/>
    </location>
</feature>
<feature type="compositionally biased region" description="Basic and acidic residues" evidence="6">
    <location>
        <begin position="523"/>
        <end position="536"/>
    </location>
</feature>
<organism evidence="10">
    <name type="scientific">Ornithodoros turicata</name>
    <dbReference type="NCBI Taxonomy" id="34597"/>
    <lineage>
        <taxon>Eukaryota</taxon>
        <taxon>Metazoa</taxon>
        <taxon>Ecdysozoa</taxon>
        <taxon>Arthropoda</taxon>
        <taxon>Chelicerata</taxon>
        <taxon>Arachnida</taxon>
        <taxon>Acari</taxon>
        <taxon>Parasitiformes</taxon>
        <taxon>Ixodida</taxon>
        <taxon>Ixodoidea</taxon>
        <taxon>Argasidae</taxon>
        <taxon>Ornithodorinae</taxon>
        <taxon>Ornithodoros</taxon>
    </lineage>
</organism>
<feature type="region of interest" description="Disordered" evidence="6">
    <location>
        <begin position="414"/>
        <end position="454"/>
    </location>
</feature>
<feature type="region of interest" description="Disordered" evidence="6">
    <location>
        <begin position="634"/>
        <end position="661"/>
    </location>
</feature>
<feature type="region of interest" description="Disordered" evidence="6">
    <location>
        <begin position="215"/>
        <end position="289"/>
    </location>
</feature>
<keyword evidence="3" id="KW-0967">Endosome</keyword>
<feature type="domain" description="C2 NT-type" evidence="8">
    <location>
        <begin position="8"/>
        <end position="158"/>
    </location>
</feature>
<evidence type="ECO:0000256" key="2">
    <source>
        <dbReference type="ARBA" id="ARBA00022553"/>
    </source>
</evidence>
<feature type="compositionally biased region" description="Polar residues" evidence="6">
    <location>
        <begin position="235"/>
        <end position="253"/>
    </location>
</feature>
<feature type="compositionally biased region" description="Basic and acidic residues" evidence="6">
    <location>
        <begin position="276"/>
        <end position="286"/>
    </location>
</feature>
<dbReference type="PROSITE" id="PS51840">
    <property type="entry name" value="C2_NT"/>
    <property type="match status" value="1"/>
</dbReference>
<dbReference type="GO" id="GO:0005768">
    <property type="term" value="C:endosome"/>
    <property type="evidence" value="ECO:0007669"/>
    <property type="project" value="UniProtKB-SubCell"/>
</dbReference>
<evidence type="ECO:0000313" key="10">
    <source>
        <dbReference type="EMBL" id="MBY08169.1"/>
    </source>
</evidence>
<dbReference type="InterPro" id="IPR050540">
    <property type="entry name" value="F-actin_Monoox_Mical"/>
</dbReference>
<protein>
    <submittedName>
        <fullName evidence="10">Putative calponin similarity</fullName>
    </submittedName>
</protein>
<keyword evidence="4 5" id="KW-0175">Coiled coil</keyword>
<name>A0A2R5LFC4_9ACAR</name>
<dbReference type="Gene3D" id="1.10.418.10">
    <property type="entry name" value="Calponin-like domain"/>
    <property type="match status" value="1"/>
</dbReference>
<evidence type="ECO:0000259" key="7">
    <source>
        <dbReference type="PROSITE" id="PS50021"/>
    </source>
</evidence>
<dbReference type="SMART" id="SM00033">
    <property type="entry name" value="CH"/>
    <property type="match status" value="1"/>
</dbReference>
<proteinExistence type="predicted"/>
<dbReference type="PROSITE" id="PS50021">
    <property type="entry name" value="CH"/>
    <property type="match status" value="1"/>
</dbReference>
<evidence type="ECO:0000256" key="1">
    <source>
        <dbReference type="ARBA" id="ARBA00004177"/>
    </source>
</evidence>
<dbReference type="FunFam" id="1.10.418.10:FF:000023">
    <property type="entry name" value="EH domain-binding protein 1 isoform X1"/>
    <property type="match status" value="1"/>
</dbReference>
<evidence type="ECO:0000256" key="5">
    <source>
        <dbReference type="SAM" id="Coils"/>
    </source>
</evidence>
<feature type="compositionally biased region" description="Polar residues" evidence="6">
    <location>
        <begin position="595"/>
        <end position="605"/>
    </location>
</feature>
<sequence length="943" mass="106740">MTSVWKRLQRVNKQAAKFHFTVSYQELVIVGSKKWHPNKISIIWTRRNRRIASQPRSWEPTIRDPYKGRVVWPVPENVETVVTLFKDTTRTEFEPKEWNFVLEDISPTGRRRHVAVAPLNLAEFVNMSKVQSDVMLEFKPLSVKCTDARLTLTVSCSLLCEGKATDEDMQSVASLMSLQAPVDHDVGNLDDLEDEDAALRISELAVRCGTLATNGSIPPSPLAARKQVERRSPLNELNNSDSTTNPAVPSSNPFEEDMNCDKGQDADEGNDETDAKEEQEAERESSPEDLLTWCQEVTSGYAGLKVTNMTTSWRNGMAFCAVIHHFYPELVDFNSLSPHDIKGNCKKAFDAAASLGVPRLIDPADMVLLTVPDKLVVMTYLHQLRSHLTGQVMMVQHIGHTTADSTYTMPAAPDVVDSTLPTSMTVPHSPTQQKAVKEDSPTTPSPSFPEHTKKTILGFPKRLAQSLKDSRKTNAPMVKSSSEPPQSKSSLMTRQQLMNPFDSDEEEDKGKIARHKKALGKQRSVERTDSASDKAKVSSGEVSPLRSPDERVKSIAEDSSTPTGEQPTNRTPDKQPSSREESPVKTTLRVIDLSPTHSGRSTSVPNGFPGSLIDPRKRPAGRLAELQERARRLLEDTRSQSEAPGSGEAPLTEHEQRRREQLRERARRMIAEARQGMTQVAEVTSGTDNGVINSLNNNVRLERPIARRSPGLHTAGGELHRFHFYQFRRRAEDNEKKDSRGSTPENEINGNPNTCTSTSTKSQDRQSPSLDLIRDIEEGFRNSRKKKSYVEMELEALERERRQIDAEAERFEPYLRKIMKSGNKTEEDHCMQKWFTLVNKKNALIRRQMQLNILEKEEDLERRFELLNRELRAVMELEDWQKTEAQRRREDLLLEELVAIVDQRDELVQHLDSQEKAIAEDEFVERATRRQTLPPQEKNCVLQ</sequence>
<feature type="compositionally biased region" description="Basic and acidic residues" evidence="6">
    <location>
        <begin position="730"/>
        <end position="740"/>
    </location>
</feature>
<evidence type="ECO:0000259" key="9">
    <source>
        <dbReference type="PROSITE" id="PS51848"/>
    </source>
</evidence>
<dbReference type="InterPro" id="IPR019448">
    <property type="entry name" value="NT-C2"/>
</dbReference>
<feature type="compositionally biased region" description="Polar residues" evidence="6">
    <location>
        <begin position="419"/>
        <end position="434"/>
    </location>
</feature>
<dbReference type="Pfam" id="PF10358">
    <property type="entry name" value="NT-C2"/>
    <property type="match status" value="1"/>
</dbReference>
<evidence type="ECO:0000256" key="6">
    <source>
        <dbReference type="SAM" id="MobiDB-lite"/>
    </source>
</evidence>
<dbReference type="InterPro" id="IPR001715">
    <property type="entry name" value="CH_dom"/>
</dbReference>
<dbReference type="EMBL" id="GGLE01004043">
    <property type="protein sequence ID" value="MBY08169.1"/>
    <property type="molecule type" value="Transcribed_RNA"/>
</dbReference>
<dbReference type="AlphaFoldDB" id="A0A2R5LFC4"/>
<feature type="compositionally biased region" description="Basic and acidic residues" evidence="6">
    <location>
        <begin position="651"/>
        <end position="661"/>
    </location>
</feature>
<evidence type="ECO:0000256" key="4">
    <source>
        <dbReference type="ARBA" id="ARBA00023054"/>
    </source>
</evidence>
<feature type="region of interest" description="Disordered" evidence="6">
    <location>
        <begin position="730"/>
        <end position="771"/>
    </location>
</feature>
<reference evidence="10" key="1">
    <citation type="submission" date="2018-03" db="EMBL/GenBank/DDBJ databases">
        <title>The relapsing fever spirochete Borrelia turicatae persists in the highly oxidative environment of its soft-bodied tick vector.</title>
        <authorList>
            <person name="Bourret T.J."/>
            <person name="Boyle W.K."/>
            <person name="Valenzuela J.G."/>
            <person name="Oliveira F."/>
            <person name="Lopez J.E."/>
        </authorList>
    </citation>
    <scope>NUCLEOTIDE SEQUENCE</scope>
    <source>
        <strain evidence="10">Kansas strain/isolate</strain>
        <tissue evidence="10">Salivary glands</tissue>
    </source>
</reference>
<dbReference type="Pfam" id="PF12130">
    <property type="entry name" value="bMERB_dom"/>
    <property type="match status" value="1"/>
</dbReference>
<evidence type="ECO:0000256" key="3">
    <source>
        <dbReference type="ARBA" id="ARBA00022753"/>
    </source>
</evidence>
<feature type="domain" description="BMERB" evidence="9">
    <location>
        <begin position="776"/>
        <end position="927"/>
    </location>
</feature>
<evidence type="ECO:0000259" key="8">
    <source>
        <dbReference type="PROSITE" id="PS51840"/>
    </source>
</evidence>
<dbReference type="PANTHER" id="PTHR23167:SF46">
    <property type="entry name" value="EPS15 HOMOLOGY DOMAIN CONTAINING PROTEIN-BINDING PROTEIN 1, ISOFORM F"/>
    <property type="match status" value="1"/>
</dbReference>
<dbReference type="CDD" id="cd21198">
    <property type="entry name" value="CH_EHBP"/>
    <property type="match status" value="1"/>
</dbReference>
<feature type="domain" description="Calponin-homology (CH)" evidence="7">
    <location>
        <begin position="284"/>
        <end position="389"/>
    </location>
</feature>
<dbReference type="SMART" id="SM01203">
    <property type="entry name" value="DUF3585"/>
    <property type="match status" value="1"/>
</dbReference>
<comment type="subcellular location">
    <subcellularLocation>
        <location evidence="1">Endosome</location>
    </subcellularLocation>
</comment>
<dbReference type="Pfam" id="PF00307">
    <property type="entry name" value="CH"/>
    <property type="match status" value="1"/>
</dbReference>
<dbReference type="PANTHER" id="PTHR23167">
    <property type="entry name" value="CALPONIN HOMOLOGY DOMAIN-CONTAINING PROTEIN DDB_G0272472-RELATED"/>
    <property type="match status" value="1"/>
</dbReference>
<feature type="compositionally biased region" description="Polar residues" evidence="6">
    <location>
        <begin position="741"/>
        <end position="769"/>
    </location>
</feature>
<dbReference type="InterPro" id="IPR022735">
    <property type="entry name" value="bMERB_dom"/>
</dbReference>
<accession>A0A2R5LFC4</accession>